<name>A0A6H2EKT3_9ACTO</name>
<accession>A0A6H2EKT3</accession>
<protein>
    <submittedName>
        <fullName evidence="1">L-2-amino-thiazoline-4-carboxylic acid hydrolase</fullName>
    </submittedName>
</protein>
<dbReference type="RefSeq" id="WP_168917421.1">
    <property type="nucleotide sequence ID" value="NZ_CP050804.1"/>
</dbReference>
<evidence type="ECO:0000313" key="1">
    <source>
        <dbReference type="EMBL" id="QJC21481.1"/>
    </source>
</evidence>
<keyword evidence="2" id="KW-1185">Reference proteome</keyword>
<proteinExistence type="predicted"/>
<dbReference type="Pfam" id="PF14196">
    <property type="entry name" value="ATC_hydrolase"/>
    <property type="match status" value="1"/>
</dbReference>
<dbReference type="InterPro" id="IPR026002">
    <property type="entry name" value="ATC_hydrolase-like"/>
</dbReference>
<dbReference type="GO" id="GO:0016787">
    <property type="term" value="F:hydrolase activity"/>
    <property type="evidence" value="ECO:0007669"/>
    <property type="project" value="UniProtKB-KW"/>
</dbReference>
<organism evidence="1 2">
    <name type="scientific">Arcanobacterium buesumense</name>
    <dbReference type="NCBI Taxonomy" id="2722751"/>
    <lineage>
        <taxon>Bacteria</taxon>
        <taxon>Bacillati</taxon>
        <taxon>Actinomycetota</taxon>
        <taxon>Actinomycetes</taxon>
        <taxon>Actinomycetales</taxon>
        <taxon>Actinomycetaceae</taxon>
        <taxon>Arcanobacterium</taxon>
    </lineage>
</organism>
<reference evidence="1 2" key="1">
    <citation type="submission" date="2020-03" db="EMBL/GenBank/DDBJ databases">
        <title>Complete genome of Arcanobacterium buesumensis sp. nov. strain 2701.</title>
        <authorList>
            <person name="Borowiak M."/>
            <person name="Alssahen M."/>
            <person name="Laemmler C."/>
            <person name="Malorny B."/>
            <person name="Hassan A."/>
            <person name="Prenger-Berninghoff E."/>
            <person name="Ploetz M."/>
            <person name="Abdulmawjood A."/>
        </authorList>
    </citation>
    <scope>NUCLEOTIDE SEQUENCE [LARGE SCALE GENOMIC DNA]</scope>
    <source>
        <strain evidence="1 2">2701</strain>
    </source>
</reference>
<sequence>MINNAHEAYKNLLDKAEDIGYRSPMSNNLYMVLAFFSFHVGNKDLIQHDEMKKIIDEFYDNKLIRRYLGLMNLNKPGVFKVFERGIHKRAAWIEKRRDVYPKNWDFDFSTQHVDGLYYRFTICPIAKLFQENYFAGYTPLFCAMDYKNFALMRENLHRDHIIAKGHGECDFWIVPDSITDPK</sequence>
<dbReference type="Proteomes" id="UP000502298">
    <property type="component" value="Chromosome"/>
</dbReference>
<dbReference type="EMBL" id="CP050804">
    <property type="protein sequence ID" value="QJC21481.1"/>
    <property type="molecule type" value="Genomic_DNA"/>
</dbReference>
<keyword evidence="1" id="KW-0378">Hydrolase</keyword>
<gene>
    <name evidence="1" type="ORF">HC352_02420</name>
</gene>
<dbReference type="AlphaFoldDB" id="A0A6H2EKT3"/>
<evidence type="ECO:0000313" key="2">
    <source>
        <dbReference type="Proteomes" id="UP000502298"/>
    </source>
</evidence>
<dbReference type="KEGG" id="arca:HC352_02420"/>